<dbReference type="RefSeq" id="WP_188427788.1">
    <property type="nucleotide sequence ID" value="NZ_BAABKH010000010.1"/>
</dbReference>
<organism evidence="1 2">
    <name type="scientific">Ornithinimicrobium tianjinense</name>
    <dbReference type="NCBI Taxonomy" id="1195761"/>
    <lineage>
        <taxon>Bacteria</taxon>
        <taxon>Bacillati</taxon>
        <taxon>Actinomycetota</taxon>
        <taxon>Actinomycetes</taxon>
        <taxon>Micrococcales</taxon>
        <taxon>Ornithinimicrobiaceae</taxon>
        <taxon>Ornithinimicrobium</taxon>
    </lineage>
</organism>
<keyword evidence="2" id="KW-1185">Reference proteome</keyword>
<evidence type="ECO:0000313" key="2">
    <source>
        <dbReference type="Proteomes" id="UP000605670"/>
    </source>
</evidence>
<accession>A0A917BDZ1</accession>
<proteinExistence type="predicted"/>
<dbReference type="EMBL" id="BMEM01000001">
    <property type="protein sequence ID" value="GGF38304.1"/>
    <property type="molecule type" value="Genomic_DNA"/>
</dbReference>
<name>A0A917BDZ1_9MICO</name>
<dbReference type="AlphaFoldDB" id="A0A917BDZ1"/>
<reference evidence="1" key="2">
    <citation type="submission" date="2020-09" db="EMBL/GenBank/DDBJ databases">
        <authorList>
            <person name="Sun Q."/>
            <person name="Zhou Y."/>
        </authorList>
    </citation>
    <scope>NUCLEOTIDE SEQUENCE</scope>
    <source>
        <strain evidence="1">CGMCC 1.12160</strain>
    </source>
</reference>
<protein>
    <submittedName>
        <fullName evidence="1">Uncharacterized protein</fullName>
    </submittedName>
</protein>
<sequence>MAATNLAKLALKYGPIVYTLAQKYGPQVAEQLLKQREPAQRLVAARRERGTARKQALAHADSVVEGTVQQVFHGGQAYWVVFSRNEPVGTHPHTNIPFDALLLNADPARRARPEELRRTVHLPRRPGR</sequence>
<comment type="caution">
    <text evidence="1">The sequence shown here is derived from an EMBL/GenBank/DDBJ whole genome shotgun (WGS) entry which is preliminary data.</text>
</comment>
<dbReference type="Proteomes" id="UP000605670">
    <property type="component" value="Unassembled WGS sequence"/>
</dbReference>
<evidence type="ECO:0000313" key="1">
    <source>
        <dbReference type="EMBL" id="GGF38304.1"/>
    </source>
</evidence>
<reference evidence="1" key="1">
    <citation type="journal article" date="2014" name="Int. J. Syst. Evol. Microbiol.">
        <title>Complete genome sequence of Corynebacterium casei LMG S-19264T (=DSM 44701T), isolated from a smear-ripened cheese.</title>
        <authorList>
            <consortium name="US DOE Joint Genome Institute (JGI-PGF)"/>
            <person name="Walter F."/>
            <person name="Albersmeier A."/>
            <person name="Kalinowski J."/>
            <person name="Ruckert C."/>
        </authorList>
    </citation>
    <scope>NUCLEOTIDE SEQUENCE</scope>
    <source>
        <strain evidence="1">CGMCC 1.12160</strain>
    </source>
</reference>
<gene>
    <name evidence="1" type="ORF">GCM10011366_02350</name>
</gene>